<sequence length="180" mass="18977">MNSRRRFVVLTPFSQPEVVAGILRLRGIEAHVVATESGVCVVREVMKREFADWDIAELLGGEPEPVDEPADPSDDPENIVGPLSELSAYGVVLITAELGDDVGGEAGVSGLVSAVRYVHAERGEEVQAGIMLNMLDSLVERLVIGNADAAQIGIATKDLTLVDVERILGTGGSDKEGGVS</sequence>
<accession>A0A8A5U1H8</accession>
<protein>
    <submittedName>
        <fullName evidence="1">Uncharacterized protein</fullName>
    </submittedName>
</protein>
<evidence type="ECO:0000313" key="2">
    <source>
        <dbReference type="Proteomes" id="UP000595053"/>
    </source>
</evidence>
<dbReference type="AlphaFoldDB" id="A0A7M1QRL2"/>
<evidence type="ECO:0000313" key="1">
    <source>
        <dbReference type="EMBL" id="QOR44792.1"/>
    </source>
</evidence>
<keyword evidence="2" id="KW-1185">Reference proteome</keyword>
<dbReference type="Proteomes" id="UP000595053">
    <property type="component" value="Chromosome"/>
</dbReference>
<dbReference type="EMBL" id="CP063213">
    <property type="protein sequence ID" value="QOR44792.1"/>
    <property type="molecule type" value="Genomic_DNA"/>
</dbReference>
<gene>
    <name evidence="1" type="ORF">INS88_05665</name>
</gene>
<dbReference type="RefSeq" id="WP_197550611.1">
    <property type="nucleotide sequence ID" value="NZ_CP063213.1"/>
</dbReference>
<organism evidence="1 2">
    <name type="scientific">Trueperella pecoris</name>
    <dbReference type="NCBI Taxonomy" id="2733571"/>
    <lineage>
        <taxon>Bacteria</taxon>
        <taxon>Bacillati</taxon>
        <taxon>Actinomycetota</taxon>
        <taxon>Actinomycetes</taxon>
        <taxon>Actinomycetales</taxon>
        <taxon>Actinomycetaceae</taxon>
        <taxon>Trueperella</taxon>
    </lineage>
</organism>
<accession>A0A7M1QRL2</accession>
<reference evidence="1 2" key="1">
    <citation type="submission" date="2020-10" db="EMBL/GenBank/DDBJ databases">
        <title>Trueperella pecoris sp. nov. isolated from bovine and porcine specimens.</title>
        <authorList>
            <person name="Schoenecker L."/>
            <person name="Schnydrig P."/>
            <person name="Brodard I."/>
            <person name="Thomann A."/>
            <person name="Hemphill A."/>
            <person name="Rodriguez-Campos S."/>
            <person name="Perreten V."/>
            <person name="Jores J."/>
            <person name="Kittl S."/>
        </authorList>
    </citation>
    <scope>NUCLEOTIDE SEQUENCE [LARGE SCALE GENOMIC DNA]</scope>
    <source>
        <strain evidence="1 2">15A0121</strain>
    </source>
</reference>
<proteinExistence type="predicted"/>
<name>A0A7M1QRL2_9ACTO</name>